<evidence type="ECO:0000313" key="12">
    <source>
        <dbReference type="EMBL" id="MDY5139893.1"/>
    </source>
</evidence>
<keyword evidence="14" id="KW-1185">Reference proteome</keyword>
<evidence type="ECO:0000256" key="3">
    <source>
        <dbReference type="ARBA" id="ARBA00012560"/>
    </source>
</evidence>
<evidence type="ECO:0000256" key="1">
    <source>
        <dbReference type="ARBA" id="ARBA00000439"/>
    </source>
</evidence>
<feature type="domain" description="MalQ N-terminal beta-sandwich" evidence="11">
    <location>
        <begin position="71"/>
        <end position="169"/>
    </location>
</feature>
<dbReference type="Proteomes" id="UP001284901">
    <property type="component" value="Unassembled WGS sequence"/>
</dbReference>
<proteinExistence type="inferred from homology"/>
<dbReference type="PANTHER" id="PTHR32438:SF5">
    <property type="entry name" value="4-ALPHA-GLUCANOTRANSFERASE DPE1, CHLOROPLASTIC_AMYLOPLASTIC"/>
    <property type="match status" value="1"/>
</dbReference>
<dbReference type="EC" id="2.4.1.25" evidence="3 10"/>
<gene>
    <name evidence="12" type="primary">malQ</name>
    <name evidence="12" type="ORF">R6G74_00985</name>
    <name evidence="13" type="ORF">R6P33_01285</name>
</gene>
<evidence type="ECO:0000259" key="11">
    <source>
        <dbReference type="Pfam" id="PF21226"/>
    </source>
</evidence>
<evidence type="ECO:0000256" key="2">
    <source>
        <dbReference type="ARBA" id="ARBA00005684"/>
    </source>
</evidence>
<protein>
    <recommendedName>
        <fullName evidence="4 10">4-alpha-glucanotransferase</fullName>
        <ecNumber evidence="3 10">2.4.1.25</ecNumber>
    </recommendedName>
    <alternativeName>
        <fullName evidence="8 10">Amylomaltase</fullName>
    </alternativeName>
    <alternativeName>
        <fullName evidence="9 10">Disproportionating enzyme</fullName>
    </alternativeName>
</protein>
<name>A0AAW9HA82_9ACTO</name>
<evidence type="ECO:0000313" key="14">
    <source>
        <dbReference type="Proteomes" id="UP001284901"/>
    </source>
</evidence>
<organism evidence="12 15">
    <name type="scientific">Actinotignum timonense</name>
    <dbReference type="NCBI Taxonomy" id="1870995"/>
    <lineage>
        <taxon>Bacteria</taxon>
        <taxon>Bacillati</taxon>
        <taxon>Actinomycetota</taxon>
        <taxon>Actinomycetes</taxon>
        <taxon>Actinomycetales</taxon>
        <taxon>Actinomycetaceae</taxon>
        <taxon>Actinotignum</taxon>
    </lineage>
</organism>
<accession>A0AAW9HA82</accession>
<dbReference type="InterPro" id="IPR017853">
    <property type="entry name" value="GH"/>
</dbReference>
<dbReference type="GO" id="GO:0004134">
    <property type="term" value="F:4-alpha-glucanotransferase activity"/>
    <property type="evidence" value="ECO:0007669"/>
    <property type="project" value="UniProtKB-EC"/>
</dbReference>
<comment type="similarity">
    <text evidence="2 10">Belongs to the disproportionating enzyme family.</text>
</comment>
<dbReference type="InterPro" id="IPR003385">
    <property type="entry name" value="Glyco_hydro_77"/>
</dbReference>
<evidence type="ECO:0000313" key="15">
    <source>
        <dbReference type="Proteomes" id="UP001288320"/>
    </source>
</evidence>
<evidence type="ECO:0000256" key="6">
    <source>
        <dbReference type="ARBA" id="ARBA00022679"/>
    </source>
</evidence>
<reference evidence="12 14" key="1">
    <citation type="submission" date="2023-10" db="EMBL/GenBank/DDBJ databases">
        <title>Whole Genome based description of the genera Actinobaculum and Actinotignum reveals a complex phylogenetic relationship within the species included in the genus Actinotignum.</title>
        <authorList>
            <person name="Jensen C.S."/>
            <person name="Dargis R."/>
            <person name="Kemp M."/>
            <person name="Christensen J.J."/>
        </authorList>
    </citation>
    <scope>NUCLEOTIDE SEQUENCE</scope>
    <source>
        <strain evidence="13 14">SLA_B089</strain>
        <strain evidence="12">SLA_B245</strain>
    </source>
</reference>
<dbReference type="Pfam" id="PF21226">
    <property type="entry name" value="MalQ_N"/>
    <property type="match status" value="1"/>
</dbReference>
<keyword evidence="5 10" id="KW-0328">Glycosyltransferase</keyword>
<dbReference type="PANTHER" id="PTHR32438">
    <property type="entry name" value="4-ALPHA-GLUCANOTRANSFERASE DPE1, CHLOROPLASTIC/AMYLOPLASTIC"/>
    <property type="match status" value="1"/>
</dbReference>
<evidence type="ECO:0000256" key="9">
    <source>
        <dbReference type="ARBA" id="ARBA00031501"/>
    </source>
</evidence>
<evidence type="ECO:0000256" key="4">
    <source>
        <dbReference type="ARBA" id="ARBA00020295"/>
    </source>
</evidence>
<comment type="catalytic activity">
    <reaction evidence="1 10">
        <text>Transfers a segment of a (1-&gt;4)-alpha-D-glucan to a new position in an acceptor, which may be glucose or a (1-&gt;4)-alpha-D-glucan.</text>
        <dbReference type="EC" id="2.4.1.25"/>
    </reaction>
</comment>
<evidence type="ECO:0000256" key="7">
    <source>
        <dbReference type="ARBA" id="ARBA00023277"/>
    </source>
</evidence>
<keyword evidence="7 10" id="KW-0119">Carbohydrate metabolism</keyword>
<evidence type="ECO:0000256" key="10">
    <source>
        <dbReference type="RuleBase" id="RU361207"/>
    </source>
</evidence>
<dbReference type="SUPFAM" id="SSF51445">
    <property type="entry name" value="(Trans)glycosidases"/>
    <property type="match status" value="1"/>
</dbReference>
<dbReference type="NCBIfam" id="TIGR00217">
    <property type="entry name" value="malQ"/>
    <property type="match status" value="1"/>
</dbReference>
<dbReference type="EMBL" id="JAWNFV010000001">
    <property type="protein sequence ID" value="MDY5139893.1"/>
    <property type="molecule type" value="Genomic_DNA"/>
</dbReference>
<evidence type="ECO:0000256" key="8">
    <source>
        <dbReference type="ARBA" id="ARBA00031423"/>
    </source>
</evidence>
<dbReference type="InterPro" id="IPR048458">
    <property type="entry name" value="MalQ_N"/>
</dbReference>
<dbReference type="Proteomes" id="UP001288320">
    <property type="component" value="Unassembled WGS sequence"/>
</dbReference>
<dbReference type="AlphaFoldDB" id="A0AAW9HA82"/>
<dbReference type="Pfam" id="PF02446">
    <property type="entry name" value="Glyco_hydro_77"/>
    <property type="match status" value="1"/>
</dbReference>
<sequence>MAGSPPQDMLNRIADAYGVATHYWSFAGEYVTVDADTLVAVLAAMGIDTSTPEAAQAALDTVDSREWRHVLPATTVVREGNEQIIRVHVPHGAAVALTYELEDGAELPAVQAEDFELPRLIDGAMIGRAAFIIPGNLPLGYHTVRAKVTPPAAGEEAATWHSGALIVVPARLPAPAEKGVAGWGVMSQLYSVRSRDSWGTGDTADLAELGSLFGGLGAQFVLINPLHAAEPCGQLTNSPYLPTSRRFFNPLYIRPEDIREVAYMDSGKRSMVTWAGQAPKESSLHNTLLDRSACWEAKRSALEVIYREPRSHARQADFDAFRAAEGQGLEDFAFWCAMFERYGKHFPVECERPDTLASRRERTELSERIDFYCWCQWVMDQQLEAAQKVARDAGMGIGVVHDLAVGVQACGADAWANPDAFASGVSVGSPPDMYNQLGQDWSPPPFNPVELDRQHYAPVRDMARTVMRHAGALRIDHVMGFFRLWWIPAGNKPVDGTYVYYNHEALIGVLMLEAARSGTFLIGEDLGNVEPWVRDFLTERGIFGTSVMLFEKEGEAFRAPEHYRSASLVTVDTHDLPPLAGYLAGEHVDLRASLDILVEPVEQVREEARRERSVLIDTLCGCGLLESHDPTERELIEAMHCYIARTPAQLQAIALVDAVGERRTQNQPGTDTEYPNWKIPLADGTEKVVLTEDLGEHPRLRSLIAAYTAEYERCHPRG</sequence>
<dbReference type="GO" id="GO:0005975">
    <property type="term" value="P:carbohydrate metabolic process"/>
    <property type="evidence" value="ECO:0007669"/>
    <property type="project" value="InterPro"/>
</dbReference>
<keyword evidence="6 10" id="KW-0808">Transferase</keyword>
<comment type="caution">
    <text evidence="12">The sequence shown here is derived from an EMBL/GenBank/DDBJ whole genome shotgun (WGS) entry which is preliminary data.</text>
</comment>
<evidence type="ECO:0000313" key="13">
    <source>
        <dbReference type="EMBL" id="MDY5145656.1"/>
    </source>
</evidence>
<dbReference type="RefSeq" id="WP_284883546.1">
    <property type="nucleotide sequence ID" value="NZ_JASOHK010000048.1"/>
</dbReference>
<evidence type="ECO:0000256" key="5">
    <source>
        <dbReference type="ARBA" id="ARBA00022676"/>
    </source>
</evidence>
<dbReference type="EMBL" id="JAWNFY010000003">
    <property type="protein sequence ID" value="MDY5145656.1"/>
    <property type="molecule type" value="Genomic_DNA"/>
</dbReference>
<dbReference type="Gene3D" id="3.20.20.80">
    <property type="entry name" value="Glycosidases"/>
    <property type="match status" value="1"/>
</dbReference>